<comment type="similarity">
    <text evidence="1">Belongs to the LytR/CpsA/Psr (LCP) family.</text>
</comment>
<keyword evidence="4" id="KW-0472">Membrane</keyword>
<dbReference type="InterPro" id="IPR050922">
    <property type="entry name" value="LytR/CpsA/Psr_CW_biosynth"/>
</dbReference>
<evidence type="ECO:0000256" key="3">
    <source>
        <dbReference type="ARBA" id="ARBA00022968"/>
    </source>
</evidence>
<keyword evidence="2" id="KW-0812">Transmembrane</keyword>
<dbReference type="InterPro" id="IPR004474">
    <property type="entry name" value="LytR_CpsA_psr"/>
</dbReference>
<evidence type="ECO:0000313" key="6">
    <source>
        <dbReference type="EMBL" id="UOQ94865.1"/>
    </source>
</evidence>
<reference evidence="6 7" key="1">
    <citation type="submission" date="2022-04" db="EMBL/GenBank/DDBJ databases">
        <title>Halobacillus sp. isolated from saltern.</title>
        <authorList>
            <person name="Won M."/>
            <person name="Lee C.-M."/>
            <person name="Woen H.-Y."/>
            <person name="Kwon S.-W."/>
        </authorList>
    </citation>
    <scope>NUCLEOTIDE SEQUENCE [LARGE SCALE GENOMIC DNA]</scope>
    <source>
        <strain evidence="6 7">SSTM10-2</strain>
    </source>
</reference>
<evidence type="ECO:0000256" key="4">
    <source>
        <dbReference type="ARBA" id="ARBA00022989"/>
    </source>
</evidence>
<evidence type="ECO:0000256" key="2">
    <source>
        <dbReference type="ARBA" id="ARBA00022692"/>
    </source>
</evidence>
<dbReference type="RefSeq" id="WP_244754721.1">
    <property type="nucleotide sequence ID" value="NZ_CP095074.1"/>
</dbReference>
<name>A0ABY4H4P0_9BACI</name>
<dbReference type="Proteomes" id="UP000831880">
    <property type="component" value="Chromosome"/>
</dbReference>
<protein>
    <submittedName>
        <fullName evidence="6">LCP family protein</fullName>
    </submittedName>
</protein>
<dbReference type="PANTHER" id="PTHR33392:SF6">
    <property type="entry name" value="POLYISOPRENYL-TEICHOIC ACID--PEPTIDOGLYCAN TEICHOIC ACID TRANSFERASE TAGU"/>
    <property type="match status" value="1"/>
</dbReference>
<keyword evidence="4" id="KW-1133">Transmembrane helix</keyword>
<keyword evidence="3" id="KW-0735">Signal-anchor</keyword>
<dbReference type="NCBIfam" id="TIGR00350">
    <property type="entry name" value="lytR_cpsA_psr"/>
    <property type="match status" value="1"/>
</dbReference>
<evidence type="ECO:0000256" key="1">
    <source>
        <dbReference type="ARBA" id="ARBA00006068"/>
    </source>
</evidence>
<accession>A0ABY4H4P0</accession>
<sequence length="318" mass="35975">MRKRSDIHKKKKRKWWRVPLILFVLLLLGGGVYLYTIYAGAKSTVDEKMHEKVTSIDHEATEKKITQEEPLNILLMGVDERKGDRGRSDALMVLSLDPANNRSQLISIPRDTRATLVGDDPNAGTKDKINHAYAFGGTDMAIRTVESFLDVDMDYYVKMNMQGLTEMVDAVGGITVNNSIDWYDTGHYKEGYHYEKGEITLNGPQTMGYVRMRYQDPAGDAGRNERQRQVIKAIVDKGASINSVNRIGEMMDVLGNNVTTNMNFSTMKNIVLNYRSAQQNMETYQMTGTGTKIGGVYYLQVSDQEIQEVHNMITEYNS</sequence>
<proteinExistence type="inferred from homology"/>
<feature type="domain" description="Cell envelope-related transcriptional attenuator" evidence="5">
    <location>
        <begin position="87"/>
        <end position="238"/>
    </location>
</feature>
<evidence type="ECO:0000313" key="7">
    <source>
        <dbReference type="Proteomes" id="UP000831880"/>
    </source>
</evidence>
<keyword evidence="7" id="KW-1185">Reference proteome</keyword>
<evidence type="ECO:0000259" key="5">
    <source>
        <dbReference type="Pfam" id="PF03816"/>
    </source>
</evidence>
<dbReference type="Gene3D" id="3.40.630.190">
    <property type="entry name" value="LCP protein"/>
    <property type="match status" value="1"/>
</dbReference>
<dbReference type="PANTHER" id="PTHR33392">
    <property type="entry name" value="POLYISOPRENYL-TEICHOIC ACID--PEPTIDOGLYCAN TEICHOIC ACID TRANSFERASE TAGU"/>
    <property type="match status" value="1"/>
</dbReference>
<dbReference type="EMBL" id="CP095074">
    <property type="protein sequence ID" value="UOQ94865.1"/>
    <property type="molecule type" value="Genomic_DNA"/>
</dbReference>
<dbReference type="Pfam" id="PF03816">
    <property type="entry name" value="LytR_cpsA_psr"/>
    <property type="match status" value="1"/>
</dbReference>
<organism evidence="6 7">
    <name type="scientific">Halobacillus shinanisalinarum</name>
    <dbReference type="NCBI Taxonomy" id="2932258"/>
    <lineage>
        <taxon>Bacteria</taxon>
        <taxon>Bacillati</taxon>
        <taxon>Bacillota</taxon>
        <taxon>Bacilli</taxon>
        <taxon>Bacillales</taxon>
        <taxon>Bacillaceae</taxon>
        <taxon>Halobacillus</taxon>
    </lineage>
</organism>
<gene>
    <name evidence="6" type="ORF">MUO14_08040</name>
</gene>